<name>A0A2U1MF58_ARTAN</name>
<reference evidence="1 2" key="1">
    <citation type="journal article" date="2018" name="Mol. Plant">
        <title>The genome of Artemisia annua provides insight into the evolution of Asteraceae family and artemisinin biosynthesis.</title>
        <authorList>
            <person name="Shen Q."/>
            <person name="Zhang L."/>
            <person name="Liao Z."/>
            <person name="Wang S."/>
            <person name="Yan T."/>
            <person name="Shi P."/>
            <person name="Liu M."/>
            <person name="Fu X."/>
            <person name="Pan Q."/>
            <person name="Wang Y."/>
            <person name="Lv Z."/>
            <person name="Lu X."/>
            <person name="Zhang F."/>
            <person name="Jiang W."/>
            <person name="Ma Y."/>
            <person name="Chen M."/>
            <person name="Hao X."/>
            <person name="Li L."/>
            <person name="Tang Y."/>
            <person name="Lv G."/>
            <person name="Zhou Y."/>
            <person name="Sun X."/>
            <person name="Brodelius P.E."/>
            <person name="Rose J.K.C."/>
            <person name="Tang K."/>
        </authorList>
    </citation>
    <scope>NUCLEOTIDE SEQUENCE [LARGE SCALE GENOMIC DNA]</scope>
    <source>
        <strain evidence="2">cv. Huhao1</strain>
        <tissue evidence="1">Leaf</tissue>
    </source>
</reference>
<comment type="caution">
    <text evidence="1">The sequence shown here is derived from an EMBL/GenBank/DDBJ whole genome shotgun (WGS) entry which is preliminary data.</text>
</comment>
<organism evidence="1 2">
    <name type="scientific">Artemisia annua</name>
    <name type="common">Sweet wormwood</name>
    <dbReference type="NCBI Taxonomy" id="35608"/>
    <lineage>
        <taxon>Eukaryota</taxon>
        <taxon>Viridiplantae</taxon>
        <taxon>Streptophyta</taxon>
        <taxon>Embryophyta</taxon>
        <taxon>Tracheophyta</taxon>
        <taxon>Spermatophyta</taxon>
        <taxon>Magnoliopsida</taxon>
        <taxon>eudicotyledons</taxon>
        <taxon>Gunneridae</taxon>
        <taxon>Pentapetalae</taxon>
        <taxon>asterids</taxon>
        <taxon>campanulids</taxon>
        <taxon>Asterales</taxon>
        <taxon>Asteraceae</taxon>
        <taxon>Asteroideae</taxon>
        <taxon>Anthemideae</taxon>
        <taxon>Artemisiinae</taxon>
        <taxon>Artemisia</taxon>
    </lineage>
</organism>
<dbReference type="EMBL" id="PKPP01005503">
    <property type="protein sequence ID" value="PWA59889.1"/>
    <property type="molecule type" value="Genomic_DNA"/>
</dbReference>
<dbReference type="Proteomes" id="UP000245207">
    <property type="component" value="Unassembled WGS sequence"/>
</dbReference>
<keyword evidence="2" id="KW-1185">Reference proteome</keyword>
<protein>
    <submittedName>
        <fullName evidence="1">Cell division cycle ATPase</fullName>
    </submittedName>
</protein>
<dbReference type="GO" id="GO:0051301">
    <property type="term" value="P:cell division"/>
    <property type="evidence" value="ECO:0007669"/>
    <property type="project" value="UniProtKB-KW"/>
</dbReference>
<keyword evidence="1" id="KW-0131">Cell cycle</keyword>
<sequence>MTADQSCWLAFLSTKLNIPLPFSLETNVSGRTKLLSMMNSTLVHLKHLDVSKHIKDLSPASRSILLSGPVVLSQKACKGSLTRVSNEAAHVKHR</sequence>
<dbReference type="AlphaFoldDB" id="A0A2U1MF58"/>
<proteinExistence type="predicted"/>
<dbReference type="OrthoDB" id="1735986at2759"/>
<accession>A0A2U1MF58</accession>
<gene>
    <name evidence="1" type="ORF">CTI12_AA387620</name>
</gene>
<evidence type="ECO:0000313" key="1">
    <source>
        <dbReference type="EMBL" id="PWA59889.1"/>
    </source>
</evidence>
<keyword evidence="1" id="KW-0132">Cell division</keyword>
<evidence type="ECO:0000313" key="2">
    <source>
        <dbReference type="Proteomes" id="UP000245207"/>
    </source>
</evidence>
<dbReference type="STRING" id="35608.A0A2U1MF58"/>